<evidence type="ECO:0000313" key="2">
    <source>
        <dbReference type="Proteomes" id="UP000041254"/>
    </source>
</evidence>
<name>A0A0G4EMH1_VITBC</name>
<dbReference type="Proteomes" id="UP000041254">
    <property type="component" value="Unassembled WGS sequence"/>
</dbReference>
<dbReference type="OrthoDB" id="426852at2759"/>
<dbReference type="EMBL" id="CDMY01000265">
    <property type="protein sequence ID" value="CEL98201.1"/>
    <property type="molecule type" value="Genomic_DNA"/>
</dbReference>
<sequence>MVITRFARGGKTRMMKELAASLQKEGTPTLFITFNDGTNVNAYEKRTMTPLESIGVRIAWATSTDDTLQEVAEAANKSVDCLMFHDWVKSVSISKRTLADWLGNHPLVIFIDELNQRIAPDSTFLPDSADEEVADFLKVHFLARKQRYFAFSSHVAALGSHLKDYYNNASAREVYRPRIPQVTKLSDVVETGLCPAIHSGLVCWAGRCPALLTLAYPREPPSPERVENIVKRQPTDRFDTVRAEAIVLTAIEGDGGKVDDLGSFSCLLDVYGGSSACVWPPCYLPFASHEIGSSKNIAAAPELRDGFGEGLRAVKVFLDQLKDAEGSGKGWEGVAAAGLTLRLLYSHLSVSGVPTESSPVSPAAANLVPVEVAEGCKFGGFIQDHLVTAAEGLIRCFLRKMNSLFADGEHSYLANNVYSWVVRSTHSTYRDHGFFVFIKKKGV</sequence>
<dbReference type="VEuPathDB" id="CryptoDB:Vbra_7850"/>
<gene>
    <name evidence="1" type="ORF">Vbra_7850</name>
</gene>
<dbReference type="PhylomeDB" id="A0A0G4EMH1"/>
<reference evidence="1 2" key="1">
    <citation type="submission" date="2014-11" db="EMBL/GenBank/DDBJ databases">
        <authorList>
            <person name="Zhu J."/>
            <person name="Qi W."/>
            <person name="Song R."/>
        </authorList>
    </citation>
    <scope>NUCLEOTIDE SEQUENCE [LARGE SCALE GENOMIC DNA]</scope>
</reference>
<dbReference type="AlphaFoldDB" id="A0A0G4EMH1"/>
<keyword evidence="2" id="KW-1185">Reference proteome</keyword>
<proteinExistence type="predicted"/>
<evidence type="ECO:0000313" key="1">
    <source>
        <dbReference type="EMBL" id="CEL98201.1"/>
    </source>
</evidence>
<protein>
    <submittedName>
        <fullName evidence="1">Uncharacterized protein</fullName>
    </submittedName>
</protein>
<dbReference type="InParanoid" id="A0A0G4EMH1"/>
<organism evidence="1 2">
    <name type="scientific">Vitrella brassicaformis (strain CCMP3155)</name>
    <dbReference type="NCBI Taxonomy" id="1169540"/>
    <lineage>
        <taxon>Eukaryota</taxon>
        <taxon>Sar</taxon>
        <taxon>Alveolata</taxon>
        <taxon>Colpodellida</taxon>
        <taxon>Vitrellaceae</taxon>
        <taxon>Vitrella</taxon>
    </lineage>
</organism>
<accession>A0A0G4EMH1</accession>